<accession>A0A1Z4LMM5</accession>
<sequence length="57" mass="6410">MGRLGDWEIGRLGDWEIGRLGDWGKRGKKILRISNLNPKLLTFNFQLLIPNSGGTNS</sequence>
<dbReference type="AlphaFoldDB" id="A0A1Z4LMM5"/>
<evidence type="ECO:0000313" key="2">
    <source>
        <dbReference type="Proteomes" id="UP000218418"/>
    </source>
</evidence>
<protein>
    <submittedName>
        <fullName evidence="1">Uncharacterized protein</fullName>
    </submittedName>
</protein>
<reference evidence="1 2" key="1">
    <citation type="submission" date="2017-06" db="EMBL/GenBank/DDBJ databases">
        <title>Genome sequencing of cyanobaciteial culture collection at National Institute for Environmental Studies (NIES).</title>
        <authorList>
            <person name="Hirose Y."/>
            <person name="Shimura Y."/>
            <person name="Fujisawa T."/>
            <person name="Nakamura Y."/>
            <person name="Kawachi M."/>
        </authorList>
    </citation>
    <scope>NUCLEOTIDE SEQUENCE [LARGE SCALE GENOMIC DNA]</scope>
    <source>
        <strain evidence="1 2">NIES-267</strain>
    </source>
</reference>
<evidence type="ECO:0000313" key="1">
    <source>
        <dbReference type="EMBL" id="BAY82467.1"/>
    </source>
</evidence>
<name>A0A1Z4LMM5_9CYAN</name>
<dbReference type="EMBL" id="AP018227">
    <property type="protein sequence ID" value="BAY82467.1"/>
    <property type="molecule type" value="Genomic_DNA"/>
</dbReference>
<gene>
    <name evidence="1" type="ORF">NIES267_19470</name>
</gene>
<keyword evidence="2" id="KW-1185">Reference proteome</keyword>
<proteinExistence type="predicted"/>
<dbReference type="Proteomes" id="UP000218418">
    <property type="component" value="Chromosome"/>
</dbReference>
<organism evidence="1 2">
    <name type="scientific">Calothrix parasitica NIES-267</name>
    <dbReference type="NCBI Taxonomy" id="1973488"/>
    <lineage>
        <taxon>Bacteria</taxon>
        <taxon>Bacillati</taxon>
        <taxon>Cyanobacteriota</taxon>
        <taxon>Cyanophyceae</taxon>
        <taxon>Nostocales</taxon>
        <taxon>Calotrichaceae</taxon>
        <taxon>Calothrix</taxon>
    </lineage>
</organism>